<reference evidence="2" key="1">
    <citation type="submission" date="2024-04" db="EMBL/GenBank/DDBJ databases">
        <title>Phylogenomic analyses of a clade within the roseobacter group suggest taxonomic reassignments of species of the genera Aestuariivita, Citreicella, Loktanella, Nautella, Pelagibaca, Ruegeria, Thalassobius, Thiobacimonas and Tropicibacter, and the proposal o.</title>
        <authorList>
            <person name="Jeon C.O."/>
        </authorList>
    </citation>
    <scope>NUCLEOTIDE SEQUENCE [LARGE SCALE GENOMIC DNA]</scope>
    <source>
        <strain evidence="2">BS5-3</strain>
    </source>
</reference>
<proteinExistence type="predicted"/>
<dbReference type="InterPro" id="IPR028964">
    <property type="entry name" value="Imm8"/>
</dbReference>
<protein>
    <submittedName>
        <fullName evidence="1">Imm8 family immunity protein</fullName>
    </submittedName>
</protein>
<dbReference type="Proteomes" id="UP001440612">
    <property type="component" value="Chromosome"/>
</dbReference>
<organism evidence="1 2">
    <name type="scientific">Yoonia phaeophyticola</name>
    <dbReference type="NCBI Taxonomy" id="3137369"/>
    <lineage>
        <taxon>Bacteria</taxon>
        <taxon>Pseudomonadati</taxon>
        <taxon>Pseudomonadota</taxon>
        <taxon>Alphaproteobacteria</taxon>
        <taxon>Rhodobacterales</taxon>
        <taxon>Paracoccaceae</taxon>
        <taxon>Yoonia</taxon>
    </lineage>
</organism>
<evidence type="ECO:0000313" key="2">
    <source>
        <dbReference type="Proteomes" id="UP001440612"/>
    </source>
</evidence>
<name>A0ABZ2V7B9_9RHOB</name>
<accession>A0ABZ2V7B9</accession>
<evidence type="ECO:0000313" key="1">
    <source>
        <dbReference type="EMBL" id="WZC50027.1"/>
    </source>
</evidence>
<dbReference type="EMBL" id="CP150951">
    <property type="protein sequence ID" value="WZC50027.1"/>
    <property type="molecule type" value="Genomic_DNA"/>
</dbReference>
<sequence>MKKRIIPNKPQFEIKGYDSSDVADLEIGVRDDPASFAASFQFCIGEVGKDAADVFEIVVCSHDKATSVQRQGGPLIAMPVIAPKAVYTFVDALVAHANKLDDPLAYLISKLAWEFDGYR</sequence>
<gene>
    <name evidence="1" type="ORF">AABB29_05110</name>
</gene>
<dbReference type="Pfam" id="PF15586">
    <property type="entry name" value="Imm8"/>
    <property type="match status" value="1"/>
</dbReference>
<dbReference type="RefSeq" id="WP_341368137.1">
    <property type="nucleotide sequence ID" value="NZ_CP150951.2"/>
</dbReference>
<keyword evidence="2" id="KW-1185">Reference proteome</keyword>